<keyword evidence="4" id="KW-1185">Reference proteome</keyword>
<dbReference type="PROSITE" id="PS01295">
    <property type="entry name" value="ISPD"/>
    <property type="match status" value="1"/>
</dbReference>
<evidence type="ECO:0000313" key="3">
    <source>
        <dbReference type="EMBL" id="GAA4978134.1"/>
    </source>
</evidence>
<dbReference type="PANTHER" id="PTHR32125">
    <property type="entry name" value="2-C-METHYL-D-ERYTHRITOL 4-PHOSPHATE CYTIDYLYLTRANSFERASE, CHLOROPLASTIC"/>
    <property type="match status" value="1"/>
</dbReference>
<dbReference type="Proteomes" id="UP001501195">
    <property type="component" value="Unassembled WGS sequence"/>
</dbReference>
<dbReference type="InterPro" id="IPR029044">
    <property type="entry name" value="Nucleotide-diphossugar_trans"/>
</dbReference>
<evidence type="ECO:0000256" key="2">
    <source>
        <dbReference type="ARBA" id="ARBA00022695"/>
    </source>
</evidence>
<dbReference type="InterPro" id="IPR034683">
    <property type="entry name" value="IspD/TarI"/>
</dbReference>
<keyword evidence="2" id="KW-0548">Nucleotidyltransferase</keyword>
<accession>A0ABP9HTU6</accession>
<keyword evidence="1" id="KW-0808">Transferase</keyword>
<dbReference type="PANTHER" id="PTHR32125:SF4">
    <property type="entry name" value="2-C-METHYL-D-ERYTHRITOL 4-PHOSPHATE CYTIDYLYLTRANSFERASE, CHLOROPLASTIC"/>
    <property type="match status" value="1"/>
</dbReference>
<protein>
    <recommendedName>
        <fullName evidence="5">2-C-methyl-D-erythritol 4-phosphate cytidylyltransferase</fullName>
    </recommendedName>
</protein>
<dbReference type="InterPro" id="IPR018294">
    <property type="entry name" value="ISPD_synthase_CS"/>
</dbReference>
<name>A0ABP9HTU6_9ACTN</name>
<organism evidence="3 4">
    <name type="scientific">Kineococcus glutinatus</name>
    <dbReference type="NCBI Taxonomy" id="1070872"/>
    <lineage>
        <taxon>Bacteria</taxon>
        <taxon>Bacillati</taxon>
        <taxon>Actinomycetota</taxon>
        <taxon>Actinomycetes</taxon>
        <taxon>Kineosporiales</taxon>
        <taxon>Kineosporiaceae</taxon>
        <taxon>Kineococcus</taxon>
    </lineage>
</organism>
<evidence type="ECO:0000256" key="1">
    <source>
        <dbReference type="ARBA" id="ARBA00022679"/>
    </source>
</evidence>
<sequence length="199" mass="20421">MHALSRAAGVDVVVVACPPGSSARVTSLLAPVAGRCEVHVVEGAPDRQGSVRAALDRVPGDVDVVLVHDAARCLTPPAVFADVVRAVRAGARAVVPALPVTDTIKQVRGGVVVGTPDRRELWAVQTPQGFDAALLRAVHADPPAGLAVTDDAGMVEAAGHEVLVVPGSEHAFKITRPIDLLLAEAVLAGHAPERAEEAP</sequence>
<dbReference type="EMBL" id="BAABIL010000252">
    <property type="protein sequence ID" value="GAA4978134.1"/>
    <property type="molecule type" value="Genomic_DNA"/>
</dbReference>
<dbReference type="SUPFAM" id="SSF53448">
    <property type="entry name" value="Nucleotide-diphospho-sugar transferases"/>
    <property type="match status" value="1"/>
</dbReference>
<reference evidence="4" key="1">
    <citation type="journal article" date="2019" name="Int. J. Syst. Evol. Microbiol.">
        <title>The Global Catalogue of Microorganisms (GCM) 10K type strain sequencing project: providing services to taxonomists for standard genome sequencing and annotation.</title>
        <authorList>
            <consortium name="The Broad Institute Genomics Platform"/>
            <consortium name="The Broad Institute Genome Sequencing Center for Infectious Disease"/>
            <person name="Wu L."/>
            <person name="Ma J."/>
        </authorList>
    </citation>
    <scope>NUCLEOTIDE SEQUENCE [LARGE SCALE GENOMIC DNA]</scope>
    <source>
        <strain evidence="4">JCM 18126</strain>
    </source>
</reference>
<evidence type="ECO:0000313" key="4">
    <source>
        <dbReference type="Proteomes" id="UP001501195"/>
    </source>
</evidence>
<dbReference type="InterPro" id="IPR050088">
    <property type="entry name" value="IspD/TarI_cytidylyltransf_bact"/>
</dbReference>
<dbReference type="Pfam" id="PF01128">
    <property type="entry name" value="IspD"/>
    <property type="match status" value="1"/>
</dbReference>
<dbReference type="Gene3D" id="3.90.550.10">
    <property type="entry name" value="Spore Coat Polysaccharide Biosynthesis Protein SpsA, Chain A"/>
    <property type="match status" value="1"/>
</dbReference>
<gene>
    <name evidence="3" type="ORF">GCM10023225_18340</name>
</gene>
<proteinExistence type="predicted"/>
<comment type="caution">
    <text evidence="3">The sequence shown here is derived from an EMBL/GenBank/DDBJ whole genome shotgun (WGS) entry which is preliminary data.</text>
</comment>
<evidence type="ECO:0008006" key="5">
    <source>
        <dbReference type="Google" id="ProtNLM"/>
    </source>
</evidence>